<keyword evidence="4" id="KW-1185">Reference proteome</keyword>
<organism evidence="3 4">
    <name type="scientific">Heracleum sosnowskyi</name>
    <dbReference type="NCBI Taxonomy" id="360622"/>
    <lineage>
        <taxon>Eukaryota</taxon>
        <taxon>Viridiplantae</taxon>
        <taxon>Streptophyta</taxon>
        <taxon>Embryophyta</taxon>
        <taxon>Tracheophyta</taxon>
        <taxon>Spermatophyta</taxon>
        <taxon>Magnoliopsida</taxon>
        <taxon>eudicotyledons</taxon>
        <taxon>Gunneridae</taxon>
        <taxon>Pentapetalae</taxon>
        <taxon>asterids</taxon>
        <taxon>campanulids</taxon>
        <taxon>Apiales</taxon>
        <taxon>Apiaceae</taxon>
        <taxon>Apioideae</taxon>
        <taxon>apioid superclade</taxon>
        <taxon>Tordylieae</taxon>
        <taxon>Tordyliinae</taxon>
        <taxon>Heracleum</taxon>
    </lineage>
</organism>
<keyword evidence="1" id="KW-0472">Membrane</keyword>
<protein>
    <recommendedName>
        <fullName evidence="2">F-box associated beta-propeller type 3 domain-containing protein</fullName>
    </recommendedName>
</protein>
<name>A0AAD8MN97_9APIA</name>
<evidence type="ECO:0000313" key="4">
    <source>
        <dbReference type="Proteomes" id="UP001237642"/>
    </source>
</evidence>
<dbReference type="EMBL" id="JAUIZM010000006">
    <property type="protein sequence ID" value="KAK1378108.1"/>
    <property type="molecule type" value="Genomic_DNA"/>
</dbReference>
<comment type="caution">
    <text evidence="3">The sequence shown here is derived from an EMBL/GenBank/DDBJ whole genome shotgun (WGS) entry which is preliminary data.</text>
</comment>
<evidence type="ECO:0000259" key="2">
    <source>
        <dbReference type="Pfam" id="PF08268"/>
    </source>
</evidence>
<keyword evidence="1" id="KW-1133">Transmembrane helix</keyword>
<keyword evidence="1" id="KW-0812">Transmembrane</keyword>
<gene>
    <name evidence="3" type="ORF">POM88_024852</name>
</gene>
<feature type="domain" description="F-box associated beta-propeller type 3" evidence="2">
    <location>
        <begin position="49"/>
        <end position="211"/>
    </location>
</feature>
<reference evidence="3" key="1">
    <citation type="submission" date="2023-02" db="EMBL/GenBank/DDBJ databases">
        <title>Genome of toxic invasive species Heracleum sosnowskyi carries increased number of genes despite the absence of recent whole-genome duplications.</title>
        <authorList>
            <person name="Schelkunov M."/>
            <person name="Shtratnikova V."/>
            <person name="Makarenko M."/>
            <person name="Klepikova A."/>
            <person name="Omelchenko D."/>
            <person name="Novikova G."/>
            <person name="Obukhova E."/>
            <person name="Bogdanov V."/>
            <person name="Penin A."/>
            <person name="Logacheva M."/>
        </authorList>
    </citation>
    <scope>NUCLEOTIDE SEQUENCE</scope>
    <source>
        <strain evidence="3">Hsosn_3</strain>
        <tissue evidence="3">Leaf</tissue>
    </source>
</reference>
<evidence type="ECO:0000256" key="1">
    <source>
        <dbReference type="SAM" id="Phobius"/>
    </source>
</evidence>
<dbReference type="Pfam" id="PF08268">
    <property type="entry name" value="FBA_3"/>
    <property type="match status" value="1"/>
</dbReference>
<dbReference type="Proteomes" id="UP001237642">
    <property type="component" value="Unassembled WGS sequence"/>
</dbReference>
<evidence type="ECO:0000313" key="3">
    <source>
        <dbReference type="EMBL" id="KAK1378108.1"/>
    </source>
</evidence>
<feature type="transmembrane region" description="Helical" evidence="1">
    <location>
        <begin position="67"/>
        <end position="88"/>
    </location>
</feature>
<dbReference type="InterPro" id="IPR013187">
    <property type="entry name" value="F-box-assoc_dom_typ3"/>
</dbReference>
<dbReference type="AlphaFoldDB" id="A0AAD8MN97"/>
<accession>A0AAD8MN97</accession>
<sequence>MSIFQYSSTKSYYVLSVYIDDQEENKKHKFELLDHGGQSNAPYPNADICWRTLQISEYDKLSRQQRCIFKFVGCNGILYILVLLEVGLSNPKIICFDLVKQHTYTTLDVPDQSLCFKSREVQLQLLGGKPAVSFVLEKNLNVWVLEDYKNQKWANTIQIPLPFSEKNSNMQTIPHLYRNGDDGEVFLQYRGKGFLWVYSPKLKEWRKILSQHMSVPATLVSVKGRQPEKEER</sequence>
<proteinExistence type="predicted"/>
<reference evidence="3" key="2">
    <citation type="submission" date="2023-05" db="EMBL/GenBank/DDBJ databases">
        <authorList>
            <person name="Schelkunov M.I."/>
        </authorList>
    </citation>
    <scope>NUCLEOTIDE SEQUENCE</scope>
    <source>
        <strain evidence="3">Hsosn_3</strain>
        <tissue evidence="3">Leaf</tissue>
    </source>
</reference>